<dbReference type="NCBIfam" id="TIGR02898">
    <property type="entry name" value="spore_YhcN_YlaJ"/>
    <property type="match status" value="1"/>
</dbReference>
<name>A0ABY4RI04_9BACL</name>
<feature type="region of interest" description="Disordered" evidence="1">
    <location>
        <begin position="28"/>
        <end position="50"/>
    </location>
</feature>
<keyword evidence="3" id="KW-0449">Lipoprotein</keyword>
<sequence>MFKFRKQSMVCALSVVLLAGAAAGCAKNQAAQPSPNQGGTARQQTVNQSPTTIQDSRIMVANQAAEKIAQLPGIKSANVLVTQHNAYVAAILKDTTVRQVSQDVENQIAQQVKSSDPNIHNVYVSTNPDFVQRVNTYVADVGAGRPVSGFVNEFAEMVKRVFPTAH</sequence>
<feature type="signal peptide" evidence="2">
    <location>
        <begin position="1"/>
        <end position="21"/>
    </location>
</feature>
<dbReference type="EMBL" id="CP027059">
    <property type="protein sequence ID" value="UQZ81476.1"/>
    <property type="molecule type" value="Genomic_DNA"/>
</dbReference>
<proteinExistence type="predicted"/>
<accession>A0ABY4RI04</accession>
<dbReference type="InterPro" id="IPR019076">
    <property type="entry name" value="Spore_lipoprot_YhcN/YlaJ-like"/>
</dbReference>
<evidence type="ECO:0000256" key="2">
    <source>
        <dbReference type="SAM" id="SignalP"/>
    </source>
</evidence>
<evidence type="ECO:0000313" key="3">
    <source>
        <dbReference type="EMBL" id="UQZ81476.1"/>
    </source>
</evidence>
<dbReference type="InterPro" id="IPR014247">
    <property type="entry name" value="Spore_lipoprot_YhcN/YlaJ"/>
</dbReference>
<keyword evidence="2" id="KW-0732">Signal</keyword>
<feature type="chain" id="PRO_5046053909" evidence="2">
    <location>
        <begin position="22"/>
        <end position="166"/>
    </location>
</feature>
<keyword evidence="4" id="KW-1185">Reference proteome</keyword>
<feature type="compositionally biased region" description="Polar residues" evidence="1">
    <location>
        <begin position="29"/>
        <end position="50"/>
    </location>
</feature>
<evidence type="ECO:0000256" key="1">
    <source>
        <dbReference type="SAM" id="MobiDB-lite"/>
    </source>
</evidence>
<dbReference type="Proteomes" id="UP001057134">
    <property type="component" value="Chromosome"/>
</dbReference>
<dbReference type="Pfam" id="PF09580">
    <property type="entry name" value="Spore_YhcN_YlaJ"/>
    <property type="match status" value="1"/>
</dbReference>
<gene>
    <name evidence="3" type="primary">yhcN</name>
    <name evidence="3" type="ORF">SK3146_00632</name>
</gene>
<evidence type="ECO:0000313" key="4">
    <source>
        <dbReference type="Proteomes" id="UP001057134"/>
    </source>
</evidence>
<reference evidence="3" key="2">
    <citation type="journal article" date="2021" name="J Anim Sci Technol">
        <title>Complete genome sequence of Paenibacillus konkukensis sp. nov. SK3146 as a potential probiotic strain.</title>
        <authorList>
            <person name="Jung H.I."/>
            <person name="Park S."/>
            <person name="Niu K.M."/>
            <person name="Lee S.W."/>
            <person name="Kothari D."/>
            <person name="Yi K.J."/>
            <person name="Kim S.K."/>
        </authorList>
    </citation>
    <scope>NUCLEOTIDE SEQUENCE</scope>
    <source>
        <strain evidence="3">SK3146</strain>
    </source>
</reference>
<reference evidence="3" key="1">
    <citation type="submission" date="2018-02" db="EMBL/GenBank/DDBJ databases">
        <authorList>
            <person name="Kim S.-K."/>
            <person name="Jung H.-I."/>
            <person name="Lee S.-W."/>
        </authorList>
    </citation>
    <scope>NUCLEOTIDE SEQUENCE</scope>
    <source>
        <strain evidence="3">SK3146</strain>
    </source>
</reference>
<dbReference type="PROSITE" id="PS51257">
    <property type="entry name" value="PROKAR_LIPOPROTEIN"/>
    <property type="match status" value="1"/>
</dbReference>
<organism evidence="3 4">
    <name type="scientific">Paenibacillus konkukensis</name>
    <dbReference type="NCBI Taxonomy" id="2020716"/>
    <lineage>
        <taxon>Bacteria</taxon>
        <taxon>Bacillati</taxon>
        <taxon>Bacillota</taxon>
        <taxon>Bacilli</taxon>
        <taxon>Bacillales</taxon>
        <taxon>Paenibacillaceae</taxon>
        <taxon>Paenibacillus</taxon>
    </lineage>
</organism>
<protein>
    <submittedName>
        <fullName evidence="3">Lipoprotein YhcN</fullName>
    </submittedName>
</protein>
<dbReference type="RefSeq" id="WP_249863711.1">
    <property type="nucleotide sequence ID" value="NZ_CP027059.1"/>
</dbReference>